<dbReference type="GO" id="GO:0008757">
    <property type="term" value="F:S-adenosylmethionine-dependent methyltransferase activity"/>
    <property type="evidence" value="ECO:0007669"/>
    <property type="project" value="InterPro"/>
</dbReference>
<dbReference type="EMBL" id="SHBP01000015">
    <property type="protein sequence ID" value="RZO19232.1"/>
    <property type="molecule type" value="Genomic_DNA"/>
</dbReference>
<dbReference type="SMART" id="SM00418">
    <property type="entry name" value="HTH_ARSR"/>
    <property type="match status" value="1"/>
</dbReference>
<dbReference type="InterPro" id="IPR036390">
    <property type="entry name" value="WH_DNA-bd_sf"/>
</dbReference>
<dbReference type="Gene3D" id="3.40.50.150">
    <property type="entry name" value="Vaccinia Virus protein VP39"/>
    <property type="match status" value="1"/>
</dbReference>
<dbReference type="Proteomes" id="UP000315889">
    <property type="component" value="Unassembled WGS sequence"/>
</dbReference>
<dbReference type="NCBIfam" id="NF033788">
    <property type="entry name" value="HTH_metalloreg"/>
    <property type="match status" value="1"/>
</dbReference>
<dbReference type="Pfam" id="PF08241">
    <property type="entry name" value="Methyltransf_11"/>
    <property type="match status" value="1"/>
</dbReference>
<dbReference type="PANTHER" id="PTHR42912">
    <property type="entry name" value="METHYLTRANSFERASE"/>
    <property type="match status" value="1"/>
</dbReference>
<dbReference type="InterPro" id="IPR036388">
    <property type="entry name" value="WH-like_DNA-bd_sf"/>
</dbReference>
<evidence type="ECO:0000259" key="1">
    <source>
        <dbReference type="PROSITE" id="PS50987"/>
    </source>
</evidence>
<dbReference type="GO" id="GO:0003700">
    <property type="term" value="F:DNA-binding transcription factor activity"/>
    <property type="evidence" value="ECO:0007669"/>
    <property type="project" value="InterPro"/>
</dbReference>
<dbReference type="CDD" id="cd00090">
    <property type="entry name" value="HTH_ARSR"/>
    <property type="match status" value="1"/>
</dbReference>
<gene>
    <name evidence="2" type="ORF">EVB03_08515</name>
</gene>
<dbReference type="CDD" id="cd02440">
    <property type="entry name" value="AdoMet_MTases"/>
    <property type="match status" value="1"/>
</dbReference>
<reference evidence="2 3" key="1">
    <citation type="submission" date="2019-02" db="EMBL/GenBank/DDBJ databases">
        <title>Prokaryotic population dynamics and viral predation in marine succession experiment using metagenomics: the confinement effect.</title>
        <authorList>
            <person name="Haro-Moreno J.M."/>
            <person name="Rodriguez-Valera F."/>
            <person name="Lopez-Perez M."/>
        </authorList>
    </citation>
    <scope>NUCLEOTIDE SEQUENCE [LARGE SCALE GENOMIC DNA]</scope>
    <source>
        <strain evidence="2">MED-G170</strain>
    </source>
</reference>
<dbReference type="Pfam" id="PF01022">
    <property type="entry name" value="HTH_5"/>
    <property type="match status" value="1"/>
</dbReference>
<feature type="domain" description="HTH arsR-type" evidence="1">
    <location>
        <begin position="2"/>
        <end position="101"/>
    </location>
</feature>
<evidence type="ECO:0000313" key="3">
    <source>
        <dbReference type="Proteomes" id="UP000315889"/>
    </source>
</evidence>
<dbReference type="SUPFAM" id="SSF53335">
    <property type="entry name" value="S-adenosyl-L-methionine-dependent methyltransferases"/>
    <property type="match status" value="1"/>
</dbReference>
<accession>A0A520MDC0</accession>
<dbReference type="InterPro" id="IPR050508">
    <property type="entry name" value="Methyltransf_Superfamily"/>
</dbReference>
<dbReference type="PROSITE" id="PS50987">
    <property type="entry name" value="HTH_ARSR_2"/>
    <property type="match status" value="1"/>
</dbReference>
<dbReference type="InterPro" id="IPR011991">
    <property type="entry name" value="ArsR-like_HTH"/>
</dbReference>
<sequence length="309" mass="34326">MKNQDQIDTVLATVKALADLTRIRLVYLLQAGELSVNEIALTLEQSQPRVSRHLKLLCDANILERFREQHHIYYRVPTVGLGFDLISTLASYIPANDAQIESDRHRLQAIMKEREKLNAGYIEEDAPEWTRLHKLHGNPKSFSSAVVTALKKEPVGTLLDIATGTGRMLEILGPLCRTGIGVDISKKMASVARTKLQQQGLGHCTIRQDDMYQMRFPNDHFDTVTIDQVLYFAEQPAAVIEEASRVLAPGGRLMIVAFTAAKSIQNVELGISTNTIKAWCRNAGLDPASQTDLPGKQANIVLLIANKLY</sequence>
<dbReference type="Gene3D" id="1.10.10.10">
    <property type="entry name" value="Winged helix-like DNA-binding domain superfamily/Winged helix DNA-binding domain"/>
    <property type="match status" value="1"/>
</dbReference>
<proteinExistence type="predicted"/>
<organism evidence="2 3">
    <name type="scientific">SAR92 clade bacterium</name>
    <dbReference type="NCBI Taxonomy" id="2315479"/>
    <lineage>
        <taxon>Bacteria</taxon>
        <taxon>Pseudomonadati</taxon>
        <taxon>Pseudomonadota</taxon>
        <taxon>Gammaproteobacteria</taxon>
        <taxon>Cellvibrionales</taxon>
        <taxon>Porticoccaceae</taxon>
        <taxon>SAR92 clade</taxon>
    </lineage>
</organism>
<dbReference type="InterPro" id="IPR029063">
    <property type="entry name" value="SAM-dependent_MTases_sf"/>
</dbReference>
<dbReference type="PRINTS" id="PR00778">
    <property type="entry name" value="HTHARSR"/>
</dbReference>
<dbReference type="AlphaFoldDB" id="A0A520MDC0"/>
<comment type="caution">
    <text evidence="2">The sequence shown here is derived from an EMBL/GenBank/DDBJ whole genome shotgun (WGS) entry which is preliminary data.</text>
</comment>
<dbReference type="SUPFAM" id="SSF46785">
    <property type="entry name" value="Winged helix' DNA-binding domain"/>
    <property type="match status" value="1"/>
</dbReference>
<evidence type="ECO:0000313" key="2">
    <source>
        <dbReference type="EMBL" id="RZO19232.1"/>
    </source>
</evidence>
<dbReference type="InterPro" id="IPR001845">
    <property type="entry name" value="HTH_ArsR_DNA-bd_dom"/>
</dbReference>
<dbReference type="InterPro" id="IPR013216">
    <property type="entry name" value="Methyltransf_11"/>
</dbReference>
<protein>
    <submittedName>
        <fullName evidence="2">Metalloregulator ArsR/SmtB family transcription factor</fullName>
    </submittedName>
</protein>
<name>A0A520MDC0_9GAMM</name>